<dbReference type="Proteomes" id="UP000193553">
    <property type="component" value="Unassembled WGS sequence"/>
</dbReference>
<comment type="subunit">
    <text evidence="2">Homotetramer.</text>
</comment>
<dbReference type="SUPFAM" id="SSF51735">
    <property type="entry name" value="NAD(P)-binding Rossmann-fold domains"/>
    <property type="match status" value="1"/>
</dbReference>
<organism evidence="5 6">
    <name type="scientific">Bradyrhizobium canariense</name>
    <dbReference type="NCBI Taxonomy" id="255045"/>
    <lineage>
        <taxon>Bacteria</taxon>
        <taxon>Pseudomonadati</taxon>
        <taxon>Pseudomonadota</taxon>
        <taxon>Alphaproteobacteria</taxon>
        <taxon>Hyphomicrobiales</taxon>
        <taxon>Nitrobacteraceae</taxon>
        <taxon>Bradyrhizobium</taxon>
    </lineage>
</organism>
<sequence length="255" mass="27026">MKSLPQTPSFRLDGRRALVTGAGRGIGEAAAVALATAGAHVTLAARTGDELDVLCGSLRAQGLSADTMVLDVLDVEQACQKIRSSEPFDILVNNAGTNRPMPMVAVTVDDFDAVIGLNVRAAFFVVQTVAKRLMEANRSGSIINMSSQMGHVGAARRSIYCASKWAIEGFSRSAAVEFAPHGVRVNTLCPTFIETPMTRRLFEDSDFKADVLSRIKLGRMGTVEDLMGAIVFLASDASALMTGSSLIVDGGWTAD</sequence>
<dbReference type="InterPro" id="IPR002347">
    <property type="entry name" value="SDR_fam"/>
</dbReference>
<dbReference type="PROSITE" id="PS00061">
    <property type="entry name" value="ADH_SHORT"/>
    <property type="match status" value="1"/>
</dbReference>
<dbReference type="InterPro" id="IPR020904">
    <property type="entry name" value="Sc_DH/Rdtase_CS"/>
</dbReference>
<accession>A0A1X3H498</accession>
<dbReference type="PRINTS" id="PR00080">
    <property type="entry name" value="SDRFAMILY"/>
</dbReference>
<evidence type="ECO:0000313" key="5">
    <source>
        <dbReference type="EMBL" id="OSJ06693.1"/>
    </source>
</evidence>
<reference evidence="5 6" key="1">
    <citation type="submission" date="2017-03" db="EMBL/GenBank/DDBJ databases">
        <title>Whole genome sequences of fourteen strains of Bradyrhizobium canariense and one strain of Bradyrhizobium japonicum isolated from Lupinus (Papilionoideae: Genisteae) species in Algeria.</title>
        <authorList>
            <person name="Crovadore J."/>
            <person name="Chekireb D."/>
            <person name="Brachmann A."/>
            <person name="Chablais R."/>
            <person name="Cochard B."/>
            <person name="Lefort F."/>
        </authorList>
    </citation>
    <scope>NUCLEOTIDE SEQUENCE [LARGE SCALE GENOMIC DNA]</scope>
    <source>
        <strain evidence="5 6">UBMA195</strain>
    </source>
</reference>
<comment type="similarity">
    <text evidence="1">Belongs to the short-chain dehydrogenases/reductases (SDR) family.</text>
</comment>
<evidence type="ECO:0000256" key="3">
    <source>
        <dbReference type="ARBA" id="ARBA00022857"/>
    </source>
</evidence>
<evidence type="ECO:0000313" key="6">
    <source>
        <dbReference type="Proteomes" id="UP000193553"/>
    </source>
</evidence>
<name>A0A1X3H498_9BRAD</name>
<dbReference type="SMART" id="SM00822">
    <property type="entry name" value="PKS_KR"/>
    <property type="match status" value="1"/>
</dbReference>
<keyword evidence="3" id="KW-0521">NADP</keyword>
<dbReference type="GO" id="GO:0004090">
    <property type="term" value="F:carbonyl reductase (NADPH) activity"/>
    <property type="evidence" value="ECO:0007669"/>
    <property type="project" value="TreeGrafter"/>
</dbReference>
<dbReference type="GO" id="GO:0006006">
    <property type="term" value="P:glucose metabolic process"/>
    <property type="evidence" value="ECO:0007669"/>
    <property type="project" value="TreeGrafter"/>
</dbReference>
<dbReference type="GO" id="GO:0050038">
    <property type="term" value="F:L-xylulose reductase (NADPH) activity"/>
    <property type="evidence" value="ECO:0007669"/>
    <property type="project" value="TreeGrafter"/>
</dbReference>
<dbReference type="RefSeq" id="WP_085360051.1">
    <property type="nucleotide sequence ID" value="NZ_NAFD01000181.1"/>
</dbReference>
<protein>
    <submittedName>
        <fullName evidence="5">3-oxoacyl-ACP reductase</fullName>
    </submittedName>
</protein>
<dbReference type="FunFam" id="3.40.50.720:FF:000084">
    <property type="entry name" value="Short-chain dehydrogenase reductase"/>
    <property type="match status" value="1"/>
</dbReference>
<dbReference type="GO" id="GO:0005997">
    <property type="term" value="P:xylulose metabolic process"/>
    <property type="evidence" value="ECO:0007669"/>
    <property type="project" value="TreeGrafter"/>
</dbReference>
<dbReference type="InterPro" id="IPR051737">
    <property type="entry name" value="L-xylulose/Carbonyl_redctase"/>
</dbReference>
<feature type="domain" description="Ketoreductase" evidence="4">
    <location>
        <begin position="15"/>
        <end position="191"/>
    </location>
</feature>
<dbReference type="PANTHER" id="PTHR44252">
    <property type="entry name" value="D-ERYTHRULOSE REDUCTASE"/>
    <property type="match status" value="1"/>
</dbReference>
<dbReference type="PANTHER" id="PTHR44252:SF3">
    <property type="entry name" value="D-ERYTHRULOSE REDUCTASE-RELATED"/>
    <property type="match status" value="1"/>
</dbReference>
<dbReference type="EMBL" id="NAFI01000178">
    <property type="protein sequence ID" value="OSJ06693.1"/>
    <property type="molecule type" value="Genomic_DNA"/>
</dbReference>
<evidence type="ECO:0000256" key="1">
    <source>
        <dbReference type="ARBA" id="ARBA00006484"/>
    </source>
</evidence>
<dbReference type="AlphaFoldDB" id="A0A1X3H498"/>
<comment type="caution">
    <text evidence="5">The sequence shown here is derived from an EMBL/GenBank/DDBJ whole genome shotgun (WGS) entry which is preliminary data.</text>
</comment>
<dbReference type="Gene3D" id="3.40.50.720">
    <property type="entry name" value="NAD(P)-binding Rossmann-like Domain"/>
    <property type="match status" value="1"/>
</dbReference>
<evidence type="ECO:0000256" key="2">
    <source>
        <dbReference type="ARBA" id="ARBA00011881"/>
    </source>
</evidence>
<proteinExistence type="inferred from homology"/>
<gene>
    <name evidence="5" type="ORF">BSZ18_21590</name>
</gene>
<dbReference type="Pfam" id="PF13561">
    <property type="entry name" value="adh_short_C2"/>
    <property type="match status" value="1"/>
</dbReference>
<dbReference type="PRINTS" id="PR00081">
    <property type="entry name" value="GDHRDH"/>
</dbReference>
<evidence type="ECO:0000259" key="4">
    <source>
        <dbReference type="SMART" id="SM00822"/>
    </source>
</evidence>
<dbReference type="OrthoDB" id="9790146at2"/>
<dbReference type="InterPro" id="IPR057326">
    <property type="entry name" value="KR_dom"/>
</dbReference>
<dbReference type="InterPro" id="IPR036291">
    <property type="entry name" value="NAD(P)-bd_dom_sf"/>
</dbReference>